<gene>
    <name evidence="2" type="ORF">FNV43_RR20959</name>
</gene>
<keyword evidence="3" id="KW-1185">Reference proteome</keyword>
<sequence length="140" mass="15091">MPLIIGFYPIELASRAPAYPEGNSRGTSLLDVSISLFALYPSRTNDLHRKIAAGLHRSLLASPRQHSSPSSSRQHALTNPFKIKVGRRNPRGSRQPAFLGAFTFTISAHTAHMSTGPWFQDCRNGEPTADAGAPGARGTP</sequence>
<feature type="region of interest" description="Disordered" evidence="1">
    <location>
        <begin position="60"/>
        <end position="94"/>
    </location>
</feature>
<proteinExistence type="predicted"/>
<feature type="region of interest" description="Disordered" evidence="1">
    <location>
        <begin position="117"/>
        <end position="140"/>
    </location>
</feature>
<feature type="compositionally biased region" description="Low complexity" evidence="1">
    <location>
        <begin position="60"/>
        <end position="77"/>
    </location>
</feature>
<organism evidence="2 3">
    <name type="scientific">Rhamnella rubrinervis</name>
    <dbReference type="NCBI Taxonomy" id="2594499"/>
    <lineage>
        <taxon>Eukaryota</taxon>
        <taxon>Viridiplantae</taxon>
        <taxon>Streptophyta</taxon>
        <taxon>Embryophyta</taxon>
        <taxon>Tracheophyta</taxon>
        <taxon>Spermatophyta</taxon>
        <taxon>Magnoliopsida</taxon>
        <taxon>eudicotyledons</taxon>
        <taxon>Gunneridae</taxon>
        <taxon>Pentapetalae</taxon>
        <taxon>rosids</taxon>
        <taxon>fabids</taxon>
        <taxon>Rosales</taxon>
        <taxon>Rhamnaceae</taxon>
        <taxon>rhamnoid group</taxon>
        <taxon>Rhamneae</taxon>
        <taxon>Rhamnella</taxon>
    </lineage>
</organism>
<protein>
    <submittedName>
        <fullName evidence="2">Uncharacterized protein</fullName>
    </submittedName>
</protein>
<dbReference type="AlphaFoldDB" id="A0A8K0E258"/>
<accession>A0A8K0E258</accession>
<evidence type="ECO:0000313" key="2">
    <source>
        <dbReference type="EMBL" id="KAF3438199.1"/>
    </source>
</evidence>
<reference evidence="2" key="1">
    <citation type="submission" date="2020-03" db="EMBL/GenBank/DDBJ databases">
        <title>A high-quality chromosome-level genome assembly of a woody plant with both climbing and erect habits, Rhamnella rubrinervis.</title>
        <authorList>
            <person name="Lu Z."/>
            <person name="Yang Y."/>
            <person name="Zhu X."/>
            <person name="Sun Y."/>
        </authorList>
    </citation>
    <scope>NUCLEOTIDE SEQUENCE</scope>
    <source>
        <strain evidence="2">BYM</strain>
        <tissue evidence="2">Leaf</tissue>
    </source>
</reference>
<comment type="caution">
    <text evidence="2">The sequence shown here is derived from an EMBL/GenBank/DDBJ whole genome shotgun (WGS) entry which is preliminary data.</text>
</comment>
<dbReference type="Proteomes" id="UP000796880">
    <property type="component" value="Unassembled WGS sequence"/>
</dbReference>
<name>A0A8K0E258_9ROSA</name>
<dbReference type="OrthoDB" id="10672008at2759"/>
<evidence type="ECO:0000313" key="3">
    <source>
        <dbReference type="Proteomes" id="UP000796880"/>
    </source>
</evidence>
<dbReference type="EMBL" id="VOIH02000009">
    <property type="protein sequence ID" value="KAF3438199.1"/>
    <property type="molecule type" value="Genomic_DNA"/>
</dbReference>
<evidence type="ECO:0000256" key="1">
    <source>
        <dbReference type="SAM" id="MobiDB-lite"/>
    </source>
</evidence>